<dbReference type="EMBL" id="VSRR010002666">
    <property type="protein sequence ID" value="MPC32643.1"/>
    <property type="molecule type" value="Genomic_DNA"/>
</dbReference>
<evidence type="ECO:0000313" key="1">
    <source>
        <dbReference type="EMBL" id="MPC32643.1"/>
    </source>
</evidence>
<organism evidence="1 2">
    <name type="scientific">Portunus trituberculatus</name>
    <name type="common">Swimming crab</name>
    <name type="synonym">Neptunus trituberculatus</name>
    <dbReference type="NCBI Taxonomy" id="210409"/>
    <lineage>
        <taxon>Eukaryota</taxon>
        <taxon>Metazoa</taxon>
        <taxon>Ecdysozoa</taxon>
        <taxon>Arthropoda</taxon>
        <taxon>Crustacea</taxon>
        <taxon>Multicrustacea</taxon>
        <taxon>Malacostraca</taxon>
        <taxon>Eumalacostraca</taxon>
        <taxon>Eucarida</taxon>
        <taxon>Decapoda</taxon>
        <taxon>Pleocyemata</taxon>
        <taxon>Brachyura</taxon>
        <taxon>Eubrachyura</taxon>
        <taxon>Portunoidea</taxon>
        <taxon>Portunidae</taxon>
        <taxon>Portuninae</taxon>
        <taxon>Portunus</taxon>
    </lineage>
</organism>
<keyword evidence="2" id="KW-1185">Reference proteome</keyword>
<reference evidence="1 2" key="1">
    <citation type="submission" date="2019-05" db="EMBL/GenBank/DDBJ databases">
        <title>Another draft genome of Portunus trituberculatus and its Hox gene families provides insights of decapod evolution.</title>
        <authorList>
            <person name="Jeong J.-H."/>
            <person name="Song I."/>
            <person name="Kim S."/>
            <person name="Choi T."/>
            <person name="Kim D."/>
            <person name="Ryu S."/>
            <person name="Kim W."/>
        </authorList>
    </citation>
    <scope>NUCLEOTIDE SEQUENCE [LARGE SCALE GENOMIC DNA]</scope>
    <source>
        <tissue evidence="1">Muscle</tissue>
    </source>
</reference>
<gene>
    <name evidence="1" type="ORF">E2C01_025965</name>
</gene>
<proteinExistence type="predicted"/>
<accession>A0A5B7EHX3</accession>
<dbReference type="Proteomes" id="UP000324222">
    <property type="component" value="Unassembled WGS sequence"/>
</dbReference>
<protein>
    <submittedName>
        <fullName evidence="1">Uncharacterized protein</fullName>
    </submittedName>
</protein>
<dbReference type="AlphaFoldDB" id="A0A5B7EHX3"/>
<name>A0A5B7EHX3_PORTR</name>
<evidence type="ECO:0000313" key="2">
    <source>
        <dbReference type="Proteomes" id="UP000324222"/>
    </source>
</evidence>
<comment type="caution">
    <text evidence="1">The sequence shown here is derived from an EMBL/GenBank/DDBJ whole genome shotgun (WGS) entry which is preliminary data.</text>
</comment>
<sequence>MAVACSKYWKLDTGVKSSGERRCDQGSLKPLCDPRKMYTAPSPSHGAPTTISEESKLRLHWSFITDLTSHNMKRNLTVKREPGKRGELEGRLH</sequence>